<dbReference type="GO" id="GO:0005524">
    <property type="term" value="F:ATP binding"/>
    <property type="evidence" value="ECO:0007669"/>
    <property type="project" value="UniProtKB-KW"/>
</dbReference>
<dbReference type="Gene3D" id="1.10.287.1490">
    <property type="match status" value="2"/>
</dbReference>
<keyword evidence="8" id="KW-0226">DNA condensation</keyword>
<dbReference type="Pfam" id="PF02463">
    <property type="entry name" value="SMC_N"/>
    <property type="match status" value="1"/>
</dbReference>
<protein>
    <recommendedName>
        <fullName evidence="12">Structural maintenance of chromosomes protein</fullName>
    </recommendedName>
</protein>
<dbReference type="Gene3D" id="3.30.70.1620">
    <property type="match status" value="1"/>
</dbReference>
<evidence type="ECO:0000256" key="5">
    <source>
        <dbReference type="ARBA" id="ARBA00022776"/>
    </source>
</evidence>
<keyword evidence="6" id="KW-0067">ATP-binding</keyword>
<dbReference type="STRING" id="4537.A0A0E0L4A2"/>
<evidence type="ECO:0000256" key="10">
    <source>
        <dbReference type="ARBA" id="ARBA00023254"/>
    </source>
</evidence>
<evidence type="ECO:0000256" key="13">
    <source>
        <dbReference type="SAM" id="Coils"/>
    </source>
</evidence>
<keyword evidence="3" id="KW-0132">Cell division</keyword>
<evidence type="ECO:0000256" key="4">
    <source>
        <dbReference type="ARBA" id="ARBA00022741"/>
    </source>
</evidence>
<dbReference type="InterPro" id="IPR024704">
    <property type="entry name" value="SMC"/>
</dbReference>
<evidence type="ECO:0000256" key="6">
    <source>
        <dbReference type="ARBA" id="ARBA00022840"/>
    </source>
</evidence>
<comment type="similarity">
    <text evidence="2">Belongs to the SMC family. SMC4 subfamily.</text>
</comment>
<dbReference type="PANTHER" id="PTHR18937">
    <property type="entry name" value="STRUCTURAL MAINTENANCE OF CHROMOSOMES SMC FAMILY MEMBER"/>
    <property type="match status" value="1"/>
</dbReference>
<dbReference type="GO" id="GO:0051301">
    <property type="term" value="P:cell division"/>
    <property type="evidence" value="ECO:0007669"/>
    <property type="project" value="UniProtKB-KW"/>
</dbReference>
<feature type="compositionally biased region" description="Basic and acidic residues" evidence="14">
    <location>
        <begin position="354"/>
        <end position="372"/>
    </location>
</feature>
<proteinExistence type="inferred from homology"/>
<feature type="region of interest" description="Disordered" evidence="14">
    <location>
        <begin position="354"/>
        <end position="377"/>
    </location>
</feature>
<keyword evidence="17" id="KW-1185">Reference proteome</keyword>
<dbReference type="GO" id="GO:0051321">
    <property type="term" value="P:meiotic cell cycle"/>
    <property type="evidence" value="ECO:0007669"/>
    <property type="project" value="UniProtKB-KW"/>
</dbReference>
<feature type="domain" description="SMC hinge" evidence="15">
    <location>
        <begin position="552"/>
        <end position="668"/>
    </location>
</feature>
<dbReference type="InterPro" id="IPR003395">
    <property type="entry name" value="RecF/RecN/SMC_N"/>
</dbReference>
<feature type="coiled-coil region" evidence="13">
    <location>
        <begin position="902"/>
        <end position="1038"/>
    </location>
</feature>
<keyword evidence="10" id="KW-0469">Meiosis</keyword>
<dbReference type="SUPFAM" id="SSF52540">
    <property type="entry name" value="P-loop containing nucleoside triphosphate hydrolases"/>
    <property type="match status" value="1"/>
</dbReference>
<name>A0A0E0L4A2_ORYPU</name>
<evidence type="ECO:0000256" key="7">
    <source>
        <dbReference type="ARBA" id="ARBA00023054"/>
    </source>
</evidence>
<dbReference type="GO" id="GO:0016887">
    <property type="term" value="F:ATP hydrolysis activity"/>
    <property type="evidence" value="ECO:0007669"/>
    <property type="project" value="InterPro"/>
</dbReference>
<feature type="coiled-coil region" evidence="13">
    <location>
        <begin position="811"/>
        <end position="838"/>
    </location>
</feature>
<dbReference type="FunFam" id="3.40.50.300:FF:000585">
    <property type="entry name" value="Structural maintenance of chromosomes 4"/>
    <property type="match status" value="1"/>
</dbReference>
<dbReference type="PIRSF" id="PIRSF005719">
    <property type="entry name" value="SMC"/>
    <property type="match status" value="1"/>
</dbReference>
<evidence type="ECO:0000256" key="11">
    <source>
        <dbReference type="ARBA" id="ARBA00023306"/>
    </source>
</evidence>
<dbReference type="HOGENOM" id="CLU_001042_4_1_1"/>
<dbReference type="Pfam" id="PF06470">
    <property type="entry name" value="SMC_hinge"/>
    <property type="match status" value="1"/>
</dbReference>
<dbReference type="eggNOG" id="KOG0996">
    <property type="taxonomic scope" value="Eukaryota"/>
</dbReference>
<evidence type="ECO:0000256" key="1">
    <source>
        <dbReference type="ARBA" id="ARBA00004123"/>
    </source>
</evidence>
<dbReference type="Gene3D" id="3.40.50.300">
    <property type="entry name" value="P-loop containing nucleotide triphosphate hydrolases"/>
    <property type="match status" value="2"/>
</dbReference>
<dbReference type="GO" id="GO:0007076">
    <property type="term" value="P:mitotic chromosome condensation"/>
    <property type="evidence" value="ECO:0007669"/>
    <property type="project" value="TreeGrafter"/>
</dbReference>
<accession>A0A0E0L4A2</accession>
<dbReference type="EnsemblPlants" id="OPUNC05G19210.1">
    <property type="protein sequence ID" value="OPUNC05G19210.1"/>
    <property type="gene ID" value="OPUNC05G19210"/>
</dbReference>
<dbReference type="InterPro" id="IPR027417">
    <property type="entry name" value="P-loop_NTPase"/>
</dbReference>
<dbReference type="PANTHER" id="PTHR18937:SF172">
    <property type="entry name" value="STRUCTURAL MAINTENANCE OF CHROMOSOMES PROTEIN"/>
    <property type="match status" value="1"/>
</dbReference>
<reference evidence="16" key="2">
    <citation type="submission" date="2018-05" db="EMBL/GenBank/DDBJ databases">
        <title>OpunRS2 (Oryza punctata Reference Sequence Version 2).</title>
        <authorList>
            <person name="Zhang J."/>
            <person name="Kudrna D."/>
            <person name="Lee S."/>
            <person name="Talag J."/>
            <person name="Welchert J."/>
            <person name="Wing R.A."/>
        </authorList>
    </citation>
    <scope>NUCLEOTIDE SEQUENCE [LARGE SCALE GENOMIC DNA]</scope>
</reference>
<organism evidence="16">
    <name type="scientific">Oryza punctata</name>
    <name type="common">Red rice</name>
    <dbReference type="NCBI Taxonomy" id="4537"/>
    <lineage>
        <taxon>Eukaryota</taxon>
        <taxon>Viridiplantae</taxon>
        <taxon>Streptophyta</taxon>
        <taxon>Embryophyta</taxon>
        <taxon>Tracheophyta</taxon>
        <taxon>Spermatophyta</taxon>
        <taxon>Magnoliopsida</taxon>
        <taxon>Liliopsida</taxon>
        <taxon>Poales</taxon>
        <taxon>Poaceae</taxon>
        <taxon>BOP clade</taxon>
        <taxon>Oryzoideae</taxon>
        <taxon>Oryzeae</taxon>
        <taxon>Oryzinae</taxon>
        <taxon>Oryza</taxon>
    </lineage>
</organism>
<reference evidence="16" key="1">
    <citation type="submission" date="2015-04" db="UniProtKB">
        <authorList>
            <consortium name="EnsemblPlants"/>
        </authorList>
    </citation>
    <scope>IDENTIFICATION</scope>
</reference>
<dbReference type="GO" id="GO:0005634">
    <property type="term" value="C:nucleus"/>
    <property type="evidence" value="ECO:0007669"/>
    <property type="project" value="UniProtKB-SubCell"/>
</dbReference>
<evidence type="ECO:0000313" key="16">
    <source>
        <dbReference type="EnsemblPlants" id="OPUNC05G19210.1"/>
    </source>
</evidence>
<evidence type="ECO:0000256" key="3">
    <source>
        <dbReference type="ARBA" id="ARBA00022618"/>
    </source>
</evidence>
<dbReference type="FunFam" id="1.20.1060.20:FF:000003">
    <property type="entry name" value="Structural maintenance of chromosomes 4"/>
    <property type="match status" value="1"/>
</dbReference>
<dbReference type="Gramene" id="OPUNC05G19210.1">
    <property type="protein sequence ID" value="OPUNC05G19210.1"/>
    <property type="gene ID" value="OPUNC05G19210"/>
</dbReference>
<evidence type="ECO:0000259" key="15">
    <source>
        <dbReference type="SMART" id="SM00968"/>
    </source>
</evidence>
<dbReference type="InterPro" id="IPR036277">
    <property type="entry name" value="SMC_hinge_sf"/>
</dbReference>
<comment type="subcellular location">
    <subcellularLocation>
        <location evidence="1 12">Nucleus</location>
    </subcellularLocation>
</comment>
<keyword evidence="7 13" id="KW-0175">Coiled coil</keyword>
<evidence type="ECO:0000256" key="14">
    <source>
        <dbReference type="SAM" id="MobiDB-lite"/>
    </source>
</evidence>
<evidence type="ECO:0000256" key="9">
    <source>
        <dbReference type="ARBA" id="ARBA00023242"/>
    </source>
</evidence>
<dbReference type="Gene3D" id="1.20.1060.20">
    <property type="match status" value="1"/>
</dbReference>
<dbReference type="FunFam" id="3.40.50.300:FF:000481">
    <property type="entry name" value="Structural maintenance of chromosomes 4"/>
    <property type="match status" value="1"/>
</dbReference>
<keyword evidence="9 12" id="KW-0539">Nucleus</keyword>
<dbReference type="OMA" id="CPALDNM"/>
<dbReference type="SUPFAM" id="SSF75553">
    <property type="entry name" value="Smc hinge domain"/>
    <property type="match status" value="1"/>
</dbReference>
<evidence type="ECO:0000256" key="12">
    <source>
        <dbReference type="PIRNR" id="PIRNR005719"/>
    </source>
</evidence>
<keyword evidence="4" id="KW-0547">Nucleotide-binding</keyword>
<evidence type="ECO:0000313" key="17">
    <source>
        <dbReference type="Proteomes" id="UP000026962"/>
    </source>
</evidence>
<dbReference type="Proteomes" id="UP000026962">
    <property type="component" value="Chromosome 5"/>
</dbReference>
<dbReference type="SMART" id="SM00968">
    <property type="entry name" value="SMC_hinge"/>
    <property type="match status" value="1"/>
</dbReference>
<keyword evidence="11" id="KW-0131">Cell cycle</keyword>
<keyword evidence="5" id="KW-0498">Mitosis</keyword>
<dbReference type="GO" id="GO:0000796">
    <property type="term" value="C:condensin complex"/>
    <property type="evidence" value="ECO:0007669"/>
    <property type="project" value="TreeGrafter"/>
</dbReference>
<feature type="coiled-coil region" evidence="13">
    <location>
        <begin position="452"/>
        <end position="500"/>
    </location>
</feature>
<evidence type="ECO:0000256" key="8">
    <source>
        <dbReference type="ARBA" id="ARBA00023067"/>
    </source>
</evidence>
<dbReference type="InterPro" id="IPR010935">
    <property type="entry name" value="SMC_hinge"/>
</dbReference>
<evidence type="ECO:0000256" key="2">
    <source>
        <dbReference type="ARBA" id="ARBA00006005"/>
    </source>
</evidence>
<sequence length="1294" mass="147959">MESSPPMSPAPSPGSGGRPRLFIKEMVLRNFKSYAGEQRIGPFHKSFSAVVGPNGSGKSNVIDAMLFVFGKRAKQMRLNKVSELIHNSSNHQNLDNAGVSVHFQEIIDLDDGNYRAVEGSDFIITRVAFRDNTSKYYINDRGSNFTEVTKLLKGKGVDLDNNRFLILQGEVEQISLMKPKSQGPHDEGFLEYLEDIIGTNQYVEKIEEASKQLEMLNEKRTASVQMLKLAEKERDNLESAKNEAETFMLKELLLLKWQEKATTLASDDATSHVAQLQENVADLEKNLASEREKIQHSSQTLKEMESVYNKHAKRQEDLENNMKSCKDQFKEFERKDVKYREDLKHLKQKIKKLEDKTEKDTSKIDESTKEVEESSSLIPQLEEEIPKLQEKFNEEEKVLEQIKENSREETERLRSKLTQVRSELEPWENQIIEHKGRLDVASAEKKLMKEKHDGARAELIASQNQMESIKEQIKAKDTYIMELQEKIEKHHSEANEAHKVEQECLKQEESLIPLEQAARQKVAEIKTTRDSEKNQGTVLKAILQAKESKEIEGIYGRLGDLGAIDAKYDVAISTACPGLDYIVVETTNSAQACVELLRRRNLGIATFMILEKQTHHLRKLQEKVKTPEGVPRLFDLVKVKDEKLKLAFFATLGNTIVANDLDQATRIAYSAASEFRRVVTLDGALFEKSGTMSGGGSKPRGGKMGTSIRESISEEAVANAENDLNKLVNQLNRLREKINDAKKGYRALEDAKSRFEMELAKAKKEVESMNAQLSYNEKRLDSLKAASHPKADEVRRMEELDDIISTEQAELNRLAKCSSKLKDQASELQQKIENAGGQVLKDQKLKVANIQSVSICFNACDSVLPFGYLMSKISCINRQQLDKTSSDINRHKVRITTCEKLVKKLTKGIEESKKEKEKLLAEKEKMMSIFKEIEKAAFTVQEDYKKTQEMMDNHKDELDKTKEEYNKLKKAMDELRSSEVDVEYKLQDTKKLAKEWEMKVKAFRKKLGDIQTNLVKHMDQIQKDAIDHEKLKETLSDEQLNEVCDMRKAVEMVALLEAQLKDLSPNLDSIAEYEFNDLYMSVAFWHHQFPYWLTYIGWIRYRTKARVYGERVDELNATTQERDDLKKQYDALRKRRLDEFMAGFNIISLKLKEMYQMITLGGDAELELVDSLDPFSEGVVFSVRPPKKSWKNIANLSGGEKTLSSLALVFALHHYKPTPLYVMDEIDAALDFKNVSIVGHYVKDRTKDAQFIIISLRNNMFELADRLVGIYKTDNCTKSITINPGSFAESMKVV</sequence>
<feature type="coiled-coil region" evidence="13">
    <location>
        <begin position="710"/>
        <end position="779"/>
    </location>
</feature>